<proteinExistence type="predicted"/>
<evidence type="ECO:0000313" key="2">
    <source>
        <dbReference type="Proteomes" id="UP000599312"/>
    </source>
</evidence>
<keyword evidence="2" id="KW-1185">Reference proteome</keyword>
<dbReference type="AlphaFoldDB" id="A0A931BNX8"/>
<reference evidence="1" key="1">
    <citation type="submission" date="2020-11" db="EMBL/GenBank/DDBJ databases">
        <authorList>
            <person name="Kim M.K."/>
        </authorList>
    </citation>
    <scope>NUCLEOTIDE SEQUENCE</scope>
    <source>
        <strain evidence="1">BT350</strain>
    </source>
</reference>
<name>A0A931BNX8_9HYPH</name>
<dbReference type="Pfam" id="PF09550">
    <property type="entry name" value="Phage_TAC_6"/>
    <property type="match status" value="1"/>
</dbReference>
<protein>
    <submittedName>
        <fullName evidence="1">Phage tail assembly chaperone</fullName>
    </submittedName>
</protein>
<gene>
    <name evidence="1" type="ORF">I2H38_01590</name>
</gene>
<comment type="caution">
    <text evidence="1">The sequence shown here is derived from an EMBL/GenBank/DDBJ whole genome shotgun (WGS) entry which is preliminary data.</text>
</comment>
<accession>A0A931BNX8</accession>
<sequence>MVLGLNVLRWTPSEFWRATPRELMAGWEGLNGRPMTPAVGSDLRRLMEEFPDG</sequence>
<organism evidence="1 2">
    <name type="scientific">Microvirga alba</name>
    <dbReference type="NCBI Taxonomy" id="2791025"/>
    <lineage>
        <taxon>Bacteria</taxon>
        <taxon>Pseudomonadati</taxon>
        <taxon>Pseudomonadota</taxon>
        <taxon>Alphaproteobacteria</taxon>
        <taxon>Hyphomicrobiales</taxon>
        <taxon>Methylobacteriaceae</taxon>
        <taxon>Microvirga</taxon>
    </lineage>
</organism>
<dbReference type="InterPro" id="IPR019056">
    <property type="entry name" value="Phage_TAC_6"/>
</dbReference>
<evidence type="ECO:0000313" key="1">
    <source>
        <dbReference type="EMBL" id="MBF9232064.1"/>
    </source>
</evidence>
<dbReference type="Proteomes" id="UP000599312">
    <property type="component" value="Unassembled WGS sequence"/>
</dbReference>
<dbReference type="EMBL" id="JADQDO010000001">
    <property type="protein sequence ID" value="MBF9232064.1"/>
    <property type="molecule type" value="Genomic_DNA"/>
</dbReference>